<evidence type="ECO:0000256" key="1">
    <source>
        <dbReference type="ARBA" id="ARBA00001946"/>
    </source>
</evidence>
<dbReference type="Gene3D" id="3.40.50.2000">
    <property type="entry name" value="Glycogen Phosphorylase B"/>
    <property type="match status" value="1"/>
</dbReference>
<comment type="caution">
    <text evidence="6">The sequence shown here is derived from an EMBL/GenBank/DDBJ whole genome shotgun (WGS) entry which is preliminary data.</text>
</comment>
<keyword evidence="4" id="KW-0786">Thiamine pyrophosphate</keyword>
<dbReference type="SUPFAM" id="SSF52922">
    <property type="entry name" value="TK C-terminal domain-like"/>
    <property type="match status" value="1"/>
</dbReference>
<organism evidence="6 7">
    <name type="scientific">Kingdonia uniflora</name>
    <dbReference type="NCBI Taxonomy" id="39325"/>
    <lineage>
        <taxon>Eukaryota</taxon>
        <taxon>Viridiplantae</taxon>
        <taxon>Streptophyta</taxon>
        <taxon>Embryophyta</taxon>
        <taxon>Tracheophyta</taxon>
        <taxon>Spermatophyta</taxon>
        <taxon>Magnoliopsida</taxon>
        <taxon>Ranunculales</taxon>
        <taxon>Circaeasteraceae</taxon>
        <taxon>Kingdonia</taxon>
    </lineage>
</organism>
<dbReference type="SUPFAM" id="SSF53756">
    <property type="entry name" value="UDP-Glycosyltransferase/glycogen phosphorylase"/>
    <property type="match status" value="1"/>
</dbReference>
<evidence type="ECO:0000313" key="6">
    <source>
        <dbReference type="EMBL" id="KAF6148965.1"/>
    </source>
</evidence>
<comment type="subunit">
    <text evidence="2">Homodimer.</text>
</comment>
<dbReference type="PANTHER" id="PTHR43322">
    <property type="entry name" value="1-D-DEOXYXYLULOSE 5-PHOSPHATE SYNTHASE-RELATED"/>
    <property type="match status" value="1"/>
</dbReference>
<dbReference type="EMBL" id="JACGCM010001823">
    <property type="protein sequence ID" value="KAF6148965.1"/>
    <property type="molecule type" value="Genomic_DNA"/>
</dbReference>
<keyword evidence="7" id="KW-1185">Reference proteome</keyword>
<evidence type="ECO:0000256" key="4">
    <source>
        <dbReference type="ARBA" id="ARBA00023052"/>
    </source>
</evidence>
<evidence type="ECO:0000256" key="2">
    <source>
        <dbReference type="ARBA" id="ARBA00011738"/>
    </source>
</evidence>
<keyword evidence="3" id="KW-0808">Transferase</keyword>
<dbReference type="InterPro" id="IPR005477">
    <property type="entry name" value="Dxylulose-5-P_synthase"/>
</dbReference>
<dbReference type="GO" id="GO:0016114">
    <property type="term" value="P:terpenoid biosynthetic process"/>
    <property type="evidence" value="ECO:0007669"/>
    <property type="project" value="InterPro"/>
</dbReference>
<comment type="cofactor">
    <cofactor evidence="1">
        <name>Mg(2+)</name>
        <dbReference type="ChEBI" id="CHEBI:18420"/>
    </cofactor>
</comment>
<dbReference type="InterPro" id="IPR033248">
    <property type="entry name" value="Transketolase_C"/>
</dbReference>
<dbReference type="InterPro" id="IPR009014">
    <property type="entry name" value="Transketo_C/PFOR_II"/>
</dbReference>
<accession>A0A7J7M262</accession>
<dbReference type="Proteomes" id="UP000541444">
    <property type="component" value="Unassembled WGS sequence"/>
</dbReference>
<evidence type="ECO:0000313" key="7">
    <source>
        <dbReference type="Proteomes" id="UP000541444"/>
    </source>
</evidence>
<gene>
    <name evidence="6" type="ORF">GIB67_026710</name>
</gene>
<protein>
    <recommendedName>
        <fullName evidence="5">Transketolase C-terminal domain-containing protein</fullName>
    </recommendedName>
</protein>
<evidence type="ECO:0000259" key="5">
    <source>
        <dbReference type="Pfam" id="PF02780"/>
    </source>
</evidence>
<dbReference type="Gene3D" id="3.40.50.920">
    <property type="match status" value="1"/>
</dbReference>
<reference evidence="6 7" key="1">
    <citation type="journal article" date="2020" name="IScience">
        <title>Genome Sequencing of the Endangered Kingdonia uniflora (Circaeasteraceae, Ranunculales) Reveals Potential Mechanisms of Evolutionary Specialization.</title>
        <authorList>
            <person name="Sun Y."/>
            <person name="Deng T."/>
            <person name="Zhang A."/>
            <person name="Moore M.J."/>
            <person name="Landis J.B."/>
            <person name="Lin N."/>
            <person name="Zhang H."/>
            <person name="Zhang X."/>
            <person name="Huang J."/>
            <person name="Zhang X."/>
            <person name="Sun H."/>
            <person name="Wang H."/>
        </authorList>
    </citation>
    <scope>NUCLEOTIDE SEQUENCE [LARGE SCALE GENOMIC DNA]</scope>
    <source>
        <strain evidence="6">TB1705</strain>
        <tissue evidence="6">Leaf</tissue>
    </source>
</reference>
<dbReference type="AlphaFoldDB" id="A0A7J7M262"/>
<proteinExistence type="predicted"/>
<dbReference type="PANTHER" id="PTHR43322:SF3">
    <property type="entry name" value="1-DEOXY-D-XYLULOSE-5-PHOSPHATE SYNTHASE"/>
    <property type="match status" value="1"/>
</dbReference>
<sequence length="231" mass="26659">MVQNCLQAQTLLASLGIQVTVADARFCKPLDIKLARQFCEEHSFLVTVDEGSVGGFESHVAQFIALDGKLDGRIKMNRENPFCEAADRFGLKDQPDTKGLSLGVPLVAMPQNWDQPTNAKFIEDVWGVGIRTKVIDKGVVGREELMFCIREVHPFDDEKAEGHQKERQYMEDIRSRSNFSRWKFILKHRRIRNTFSFNWKVITCCMPYFIEIFSLYPHLVPHISDDTRFFP</sequence>
<dbReference type="Pfam" id="PF02780">
    <property type="entry name" value="Transketolase_C"/>
    <property type="match status" value="1"/>
</dbReference>
<feature type="domain" description="Transketolase C-terminal" evidence="5">
    <location>
        <begin position="1"/>
        <end position="73"/>
    </location>
</feature>
<dbReference type="GO" id="GO:0008661">
    <property type="term" value="F:1-deoxy-D-xylulose-5-phosphate synthase activity"/>
    <property type="evidence" value="ECO:0007669"/>
    <property type="project" value="InterPro"/>
</dbReference>
<name>A0A7J7M262_9MAGN</name>
<dbReference type="OrthoDB" id="10266385at2759"/>
<evidence type="ECO:0000256" key="3">
    <source>
        <dbReference type="ARBA" id="ARBA00022679"/>
    </source>
</evidence>